<keyword evidence="3" id="KW-1185">Reference proteome</keyword>
<keyword evidence="1" id="KW-0812">Transmembrane</keyword>
<protein>
    <submittedName>
        <fullName evidence="2">Uncharacterized protein</fullName>
    </submittedName>
</protein>
<name>G2DZ83_9GAMM</name>
<feature type="transmembrane region" description="Helical" evidence="1">
    <location>
        <begin position="122"/>
        <end position="138"/>
    </location>
</feature>
<accession>G2DZ83</accession>
<proteinExistence type="predicted"/>
<dbReference type="RefSeq" id="WP_007040001.1">
    <property type="nucleotide sequence ID" value="NZ_AFWT01000007.1"/>
</dbReference>
<dbReference type="EMBL" id="AFWT01000007">
    <property type="protein sequence ID" value="EGV32437.1"/>
    <property type="molecule type" value="Genomic_DNA"/>
</dbReference>
<reference evidence="2 3" key="1">
    <citation type="submission" date="2011-06" db="EMBL/GenBank/DDBJ databases">
        <title>The draft genome of Thiorhodococcus drewsii AZ1.</title>
        <authorList>
            <consortium name="US DOE Joint Genome Institute (JGI-PGF)"/>
            <person name="Lucas S."/>
            <person name="Han J."/>
            <person name="Lapidus A."/>
            <person name="Cheng J.-F."/>
            <person name="Goodwin L."/>
            <person name="Pitluck S."/>
            <person name="Peters L."/>
            <person name="Land M.L."/>
            <person name="Hauser L."/>
            <person name="Vogl K."/>
            <person name="Liu Z."/>
            <person name="Imhoff J."/>
            <person name="Thiel V."/>
            <person name="Frigaard N.-U."/>
            <person name="Bryant D.A."/>
            <person name="Woyke T.J."/>
        </authorList>
    </citation>
    <scope>NUCLEOTIDE SEQUENCE [LARGE SCALE GENOMIC DNA]</scope>
    <source>
        <strain evidence="2 3">AZ1</strain>
    </source>
</reference>
<feature type="transmembrane region" description="Helical" evidence="1">
    <location>
        <begin position="12"/>
        <end position="33"/>
    </location>
</feature>
<gene>
    <name evidence="2" type="ORF">ThidrDRAFT_1287</name>
</gene>
<keyword evidence="1" id="KW-1133">Transmembrane helix</keyword>
<dbReference type="Proteomes" id="UP000004200">
    <property type="component" value="Unassembled WGS sequence"/>
</dbReference>
<evidence type="ECO:0000313" key="2">
    <source>
        <dbReference type="EMBL" id="EGV32437.1"/>
    </source>
</evidence>
<sequence length="142" mass="15285">MVIPNTAPTVNLWMLWFAQLVSVLLLTAIALYLPSLDVVESLPELRMPILIAGGASALAIIVIGRLLGLGRRRDVRVREIRGLTDGTRDTPPSLVRWLILFALADLPAILGLVLVFVGGESGHAIVLGAASCLILLLYRPTE</sequence>
<feature type="transmembrane region" description="Helical" evidence="1">
    <location>
        <begin position="97"/>
        <end position="116"/>
    </location>
</feature>
<dbReference type="AlphaFoldDB" id="G2DZ83"/>
<evidence type="ECO:0000313" key="3">
    <source>
        <dbReference type="Proteomes" id="UP000004200"/>
    </source>
</evidence>
<organism evidence="2 3">
    <name type="scientific">Thiorhodococcus drewsii AZ1</name>
    <dbReference type="NCBI Taxonomy" id="765913"/>
    <lineage>
        <taxon>Bacteria</taxon>
        <taxon>Pseudomonadati</taxon>
        <taxon>Pseudomonadota</taxon>
        <taxon>Gammaproteobacteria</taxon>
        <taxon>Chromatiales</taxon>
        <taxon>Chromatiaceae</taxon>
        <taxon>Thiorhodococcus</taxon>
    </lineage>
</organism>
<comment type="caution">
    <text evidence="2">The sequence shown here is derived from an EMBL/GenBank/DDBJ whole genome shotgun (WGS) entry which is preliminary data.</text>
</comment>
<feature type="transmembrane region" description="Helical" evidence="1">
    <location>
        <begin position="45"/>
        <end position="68"/>
    </location>
</feature>
<evidence type="ECO:0000256" key="1">
    <source>
        <dbReference type="SAM" id="Phobius"/>
    </source>
</evidence>
<keyword evidence="1" id="KW-0472">Membrane</keyword>